<evidence type="ECO:0000259" key="2">
    <source>
        <dbReference type="Pfam" id="PF00149"/>
    </source>
</evidence>
<dbReference type="Proteomes" id="UP001159428">
    <property type="component" value="Unassembled WGS sequence"/>
</dbReference>
<keyword evidence="1" id="KW-0812">Transmembrane</keyword>
<evidence type="ECO:0000256" key="1">
    <source>
        <dbReference type="SAM" id="Phobius"/>
    </source>
</evidence>
<dbReference type="EMBL" id="CALNXJ010000006">
    <property type="protein sequence ID" value="CAH3042744.1"/>
    <property type="molecule type" value="Genomic_DNA"/>
</dbReference>
<evidence type="ECO:0000313" key="4">
    <source>
        <dbReference type="Proteomes" id="UP001159428"/>
    </source>
</evidence>
<feature type="transmembrane region" description="Helical" evidence="1">
    <location>
        <begin position="155"/>
        <end position="175"/>
    </location>
</feature>
<reference evidence="3 4" key="1">
    <citation type="submission" date="2022-05" db="EMBL/GenBank/DDBJ databases">
        <authorList>
            <consortium name="Genoscope - CEA"/>
            <person name="William W."/>
        </authorList>
    </citation>
    <scope>NUCLEOTIDE SEQUENCE [LARGE SCALE GENOMIC DNA]</scope>
</reference>
<feature type="transmembrane region" description="Helical" evidence="1">
    <location>
        <begin position="44"/>
        <end position="65"/>
    </location>
</feature>
<dbReference type="InterPro" id="IPR004843">
    <property type="entry name" value="Calcineurin-like_PHP"/>
</dbReference>
<dbReference type="InterPro" id="IPR051158">
    <property type="entry name" value="Metallophosphoesterase_sf"/>
</dbReference>
<dbReference type="Gene3D" id="3.60.21.10">
    <property type="match status" value="1"/>
</dbReference>
<name>A0AAU9W365_9CNID</name>
<keyword evidence="1" id="KW-1133">Transmembrane helix</keyword>
<dbReference type="InterPro" id="IPR029052">
    <property type="entry name" value="Metallo-depent_PP-like"/>
</dbReference>
<evidence type="ECO:0000313" key="3">
    <source>
        <dbReference type="EMBL" id="CAH3042744.1"/>
    </source>
</evidence>
<dbReference type="AlphaFoldDB" id="A0AAU9W365"/>
<gene>
    <name evidence="3" type="ORF">PMEA_00028992</name>
</gene>
<proteinExistence type="predicted"/>
<sequence>MASGRSSKFDKVLVIVGAIVSINVVSIIGTYFLDVNEKKKYKLILIQCLLATQSLMFFTARYLWLRLCSPLFNSASVLNRILFLLLMVVIILAQGSIMLGTIFSGIEPHWISLLSYICLGLFILLTTATLLADFVTCLFGAINMRSGSLASKSRYARFHVIGIIIISFMLALVALHNGLKEPLVKNIKLPVKNLPPELNGFTIVHLPDLHVGPTVGKTMLEKVVRTTNQLNPDVIALTGDLVDSTVYQIRQAVKPLLKLKARYGVYFVTGNHEYYTGDVDGWLKELEYLGVTPLHNSHVMLTHPEKSHAKICLVGVDDVEGGFLRSGDHGSDLTKAMKGVDSNIPTVLLAHRPKVAKLSLDNYSIDVVLTGHTHGGQLFPIHLWHLIREPYFAGLYQHKSGSYVYVSSGVHFWGMPMRLWSQAEITHVTLITTS</sequence>
<dbReference type="CDD" id="cd07385">
    <property type="entry name" value="MPP_YkuE_C"/>
    <property type="match status" value="1"/>
</dbReference>
<dbReference type="PANTHER" id="PTHR31302:SF0">
    <property type="entry name" value="TRANSMEMBRANE PROTEIN WITH METALLOPHOSPHOESTERASE DOMAIN"/>
    <property type="match status" value="1"/>
</dbReference>
<comment type="caution">
    <text evidence="3">The sequence shown here is derived from an EMBL/GenBank/DDBJ whole genome shotgun (WGS) entry which is preliminary data.</text>
</comment>
<feature type="transmembrane region" description="Helical" evidence="1">
    <location>
        <begin position="77"/>
        <end position="104"/>
    </location>
</feature>
<feature type="domain" description="Calcineurin-like phosphoesterase" evidence="2">
    <location>
        <begin position="202"/>
        <end position="375"/>
    </location>
</feature>
<keyword evidence="4" id="KW-1185">Reference proteome</keyword>
<dbReference type="PANTHER" id="PTHR31302">
    <property type="entry name" value="TRANSMEMBRANE PROTEIN WITH METALLOPHOSPHOESTERASE DOMAIN-RELATED"/>
    <property type="match status" value="1"/>
</dbReference>
<organism evidence="3 4">
    <name type="scientific">Pocillopora meandrina</name>
    <dbReference type="NCBI Taxonomy" id="46732"/>
    <lineage>
        <taxon>Eukaryota</taxon>
        <taxon>Metazoa</taxon>
        <taxon>Cnidaria</taxon>
        <taxon>Anthozoa</taxon>
        <taxon>Hexacorallia</taxon>
        <taxon>Scleractinia</taxon>
        <taxon>Astrocoeniina</taxon>
        <taxon>Pocilloporidae</taxon>
        <taxon>Pocillopora</taxon>
    </lineage>
</organism>
<feature type="transmembrane region" description="Helical" evidence="1">
    <location>
        <begin position="12"/>
        <end position="32"/>
    </location>
</feature>
<feature type="transmembrane region" description="Helical" evidence="1">
    <location>
        <begin position="110"/>
        <end position="143"/>
    </location>
</feature>
<protein>
    <recommendedName>
        <fullName evidence="2">Calcineurin-like phosphoesterase domain-containing protein</fullName>
    </recommendedName>
</protein>
<keyword evidence="1" id="KW-0472">Membrane</keyword>
<dbReference type="GO" id="GO:0016787">
    <property type="term" value="F:hydrolase activity"/>
    <property type="evidence" value="ECO:0007669"/>
    <property type="project" value="InterPro"/>
</dbReference>
<dbReference type="SUPFAM" id="SSF56300">
    <property type="entry name" value="Metallo-dependent phosphatases"/>
    <property type="match status" value="1"/>
</dbReference>
<accession>A0AAU9W365</accession>
<dbReference type="Pfam" id="PF00149">
    <property type="entry name" value="Metallophos"/>
    <property type="match status" value="1"/>
</dbReference>